<sequence>MKLLVGQTGPFHAMRHGRRLDGPALDYVRRYPPPADDDDDPGSQAFAAGPWGAGRRGPDLHAACDAASGGARGGTVLDTLRQRALSGSSEDEGDDDERWRSMDIPALLLSPHHASALRSLSSSDEDVSGVPDFADLNLAREADAAGAAAAELVPPELQPVARAANILGYHAARGRAALPVAADEPPLHLQANRFQGMSEPLTPQQLQAAAMLMNNIAPASGLSFAFTAGSGDADSAGPDATEDAAMIGGVPPSRTMAGLGQRSGLRRSGARAGDPRLKAAAAAAVAEEGVEWLSRGPAATAAPQRGHEREEDRSVQLRRAPHPEAAERGMDPLFRTRISAQLAEAAREADAHVVKHGAPTAGSEPKERFILPTPATSTAVAAEKAKAAAAEARQAVWGEGGWPYGSAMCSADVVEDLKTSIHQIQDEADHGSSKTLLP</sequence>
<protein>
    <submittedName>
        <fullName evidence="2">Uncharacterized protein</fullName>
    </submittedName>
</protein>
<reference evidence="3" key="1">
    <citation type="journal article" date="2016" name="Nat. Commun.">
        <title>The Gonium pectorale genome demonstrates co-option of cell cycle regulation during the evolution of multicellularity.</title>
        <authorList>
            <person name="Hanschen E.R."/>
            <person name="Marriage T.N."/>
            <person name="Ferris P.J."/>
            <person name="Hamaji T."/>
            <person name="Toyoda A."/>
            <person name="Fujiyama A."/>
            <person name="Neme R."/>
            <person name="Noguchi H."/>
            <person name="Minakuchi Y."/>
            <person name="Suzuki M."/>
            <person name="Kawai-Toyooka H."/>
            <person name="Smith D.R."/>
            <person name="Sparks H."/>
            <person name="Anderson J."/>
            <person name="Bakaric R."/>
            <person name="Luria V."/>
            <person name="Karger A."/>
            <person name="Kirschner M.W."/>
            <person name="Durand P.M."/>
            <person name="Michod R.E."/>
            <person name="Nozaki H."/>
            <person name="Olson B.J."/>
        </authorList>
    </citation>
    <scope>NUCLEOTIDE SEQUENCE [LARGE SCALE GENOMIC DNA]</scope>
    <source>
        <strain evidence="3">NIES-2863</strain>
    </source>
</reference>
<gene>
    <name evidence="2" type="ORF">GPECTOR_1g81</name>
</gene>
<evidence type="ECO:0000256" key="1">
    <source>
        <dbReference type="SAM" id="MobiDB-lite"/>
    </source>
</evidence>
<dbReference type="OrthoDB" id="10679133at2759"/>
<evidence type="ECO:0000313" key="3">
    <source>
        <dbReference type="Proteomes" id="UP000075714"/>
    </source>
</evidence>
<organism evidence="2 3">
    <name type="scientific">Gonium pectorale</name>
    <name type="common">Green alga</name>
    <dbReference type="NCBI Taxonomy" id="33097"/>
    <lineage>
        <taxon>Eukaryota</taxon>
        <taxon>Viridiplantae</taxon>
        <taxon>Chlorophyta</taxon>
        <taxon>core chlorophytes</taxon>
        <taxon>Chlorophyceae</taxon>
        <taxon>CS clade</taxon>
        <taxon>Chlamydomonadales</taxon>
        <taxon>Volvocaceae</taxon>
        <taxon>Gonium</taxon>
    </lineage>
</organism>
<name>A0A150H4X5_GONPE</name>
<dbReference type="EMBL" id="LSYV01000002">
    <property type="protein sequence ID" value="KXZ56898.1"/>
    <property type="molecule type" value="Genomic_DNA"/>
</dbReference>
<feature type="region of interest" description="Disordered" evidence="1">
    <location>
        <begin position="249"/>
        <end position="274"/>
    </location>
</feature>
<feature type="region of interest" description="Disordered" evidence="1">
    <location>
        <begin position="30"/>
        <end position="54"/>
    </location>
</feature>
<accession>A0A150H4X5</accession>
<feature type="compositionally biased region" description="Basic and acidic residues" evidence="1">
    <location>
        <begin position="305"/>
        <end position="325"/>
    </location>
</feature>
<dbReference type="AlphaFoldDB" id="A0A150H4X5"/>
<proteinExistence type="predicted"/>
<dbReference type="Proteomes" id="UP000075714">
    <property type="component" value="Unassembled WGS sequence"/>
</dbReference>
<keyword evidence="3" id="KW-1185">Reference proteome</keyword>
<evidence type="ECO:0000313" key="2">
    <source>
        <dbReference type="EMBL" id="KXZ56898.1"/>
    </source>
</evidence>
<comment type="caution">
    <text evidence="2">The sequence shown here is derived from an EMBL/GenBank/DDBJ whole genome shotgun (WGS) entry which is preliminary data.</text>
</comment>
<feature type="region of interest" description="Disordered" evidence="1">
    <location>
        <begin position="294"/>
        <end position="325"/>
    </location>
</feature>